<dbReference type="PANTHER" id="PTHR16305">
    <property type="entry name" value="TESTICULAR SOLUBLE ADENYLYL CYCLASE"/>
    <property type="match status" value="1"/>
</dbReference>
<dbReference type="SMART" id="SM00044">
    <property type="entry name" value="CYCc"/>
    <property type="match status" value="1"/>
</dbReference>
<accession>A0A0S7YIN5</accession>
<dbReference type="PROSITE" id="PS50125">
    <property type="entry name" value="GUANYLATE_CYCLASE_2"/>
    <property type="match status" value="1"/>
</dbReference>
<organism evidence="5 6">
    <name type="scientific">candidate division TA06 bacterium DG_78</name>
    <dbReference type="NCBI Taxonomy" id="1703772"/>
    <lineage>
        <taxon>Bacteria</taxon>
        <taxon>Bacteria division TA06</taxon>
    </lineage>
</organism>
<evidence type="ECO:0000256" key="2">
    <source>
        <dbReference type="ARBA" id="ARBA00022840"/>
    </source>
</evidence>
<dbReference type="CDD" id="cd07302">
    <property type="entry name" value="CHD"/>
    <property type="match status" value="1"/>
</dbReference>
<dbReference type="Gene3D" id="1.25.40.10">
    <property type="entry name" value="Tetratricopeptide repeat domain"/>
    <property type="match status" value="3"/>
</dbReference>
<feature type="repeat" description="TPR" evidence="3">
    <location>
        <begin position="872"/>
        <end position="905"/>
    </location>
</feature>
<feature type="repeat" description="TPR" evidence="3">
    <location>
        <begin position="952"/>
        <end position="985"/>
    </location>
</feature>
<dbReference type="GO" id="GO:0035556">
    <property type="term" value="P:intracellular signal transduction"/>
    <property type="evidence" value="ECO:0007669"/>
    <property type="project" value="InterPro"/>
</dbReference>
<dbReference type="PROSITE" id="PS50005">
    <property type="entry name" value="TPR"/>
    <property type="match status" value="5"/>
</dbReference>
<feature type="domain" description="Guanylate cyclase" evidence="4">
    <location>
        <begin position="60"/>
        <end position="188"/>
    </location>
</feature>
<gene>
    <name evidence="5" type="ORF">AMJ52_01965</name>
</gene>
<dbReference type="Pfam" id="PF00211">
    <property type="entry name" value="Guanylate_cyc"/>
    <property type="match status" value="1"/>
</dbReference>
<dbReference type="AlphaFoldDB" id="A0A0S7YIN5"/>
<dbReference type="SMART" id="SM00028">
    <property type="entry name" value="TPR"/>
    <property type="match status" value="12"/>
</dbReference>
<dbReference type="Proteomes" id="UP000051012">
    <property type="component" value="Unassembled WGS sequence"/>
</dbReference>
<dbReference type="PANTHER" id="PTHR16305:SF28">
    <property type="entry name" value="GUANYLATE CYCLASE DOMAIN-CONTAINING PROTEIN"/>
    <property type="match status" value="1"/>
</dbReference>
<feature type="repeat" description="TPR" evidence="3">
    <location>
        <begin position="832"/>
        <end position="865"/>
    </location>
</feature>
<feature type="repeat" description="TPR" evidence="3">
    <location>
        <begin position="912"/>
        <end position="945"/>
    </location>
</feature>
<name>A0A0S7YIN5_UNCT6</name>
<dbReference type="Pfam" id="PF13191">
    <property type="entry name" value="AAA_16"/>
    <property type="match status" value="1"/>
</dbReference>
<dbReference type="Pfam" id="PF13176">
    <property type="entry name" value="TPR_7"/>
    <property type="match status" value="1"/>
</dbReference>
<feature type="repeat" description="TPR" evidence="3">
    <location>
        <begin position="992"/>
        <end position="1025"/>
    </location>
</feature>
<dbReference type="GO" id="GO:0005524">
    <property type="term" value="F:ATP binding"/>
    <property type="evidence" value="ECO:0007669"/>
    <property type="project" value="UniProtKB-KW"/>
</dbReference>
<protein>
    <recommendedName>
        <fullName evidence="4">Guanylate cyclase domain-containing protein</fullName>
    </recommendedName>
</protein>
<evidence type="ECO:0000313" key="5">
    <source>
        <dbReference type="EMBL" id="KPJ74076.1"/>
    </source>
</evidence>
<proteinExistence type="predicted"/>
<keyword evidence="3" id="KW-0802">TPR repeat</keyword>
<dbReference type="PROSITE" id="PS50293">
    <property type="entry name" value="TPR_REGION"/>
    <property type="match status" value="1"/>
</dbReference>
<dbReference type="SUPFAM" id="SSF55073">
    <property type="entry name" value="Nucleotide cyclase"/>
    <property type="match status" value="1"/>
</dbReference>
<dbReference type="PATRIC" id="fig|1703772.3.peg.700"/>
<evidence type="ECO:0000259" key="4">
    <source>
        <dbReference type="PROSITE" id="PS50125"/>
    </source>
</evidence>
<comment type="caution">
    <text evidence="5">The sequence shown here is derived from an EMBL/GenBank/DDBJ whole genome shotgun (WGS) entry which is preliminary data.</text>
</comment>
<dbReference type="Gene3D" id="3.40.50.300">
    <property type="entry name" value="P-loop containing nucleotide triphosphate hydrolases"/>
    <property type="match status" value="1"/>
</dbReference>
<reference evidence="5 6" key="1">
    <citation type="journal article" date="2015" name="Microbiome">
        <title>Genomic resolution of linkages in carbon, nitrogen, and sulfur cycling among widespread estuary sediment bacteria.</title>
        <authorList>
            <person name="Baker B.J."/>
            <person name="Lazar C.S."/>
            <person name="Teske A.P."/>
            <person name="Dick G.J."/>
        </authorList>
    </citation>
    <scope>NUCLEOTIDE SEQUENCE [LARGE SCALE GENOMIC DNA]</scope>
    <source>
        <strain evidence="5">DG_78</strain>
    </source>
</reference>
<dbReference type="InterPro" id="IPR011990">
    <property type="entry name" value="TPR-like_helical_dom_sf"/>
</dbReference>
<dbReference type="SUPFAM" id="SSF52540">
    <property type="entry name" value="P-loop containing nucleoside triphosphate hydrolases"/>
    <property type="match status" value="1"/>
</dbReference>
<evidence type="ECO:0000256" key="1">
    <source>
        <dbReference type="ARBA" id="ARBA00022741"/>
    </source>
</evidence>
<dbReference type="EMBL" id="LJNI01000016">
    <property type="protein sequence ID" value="KPJ74076.1"/>
    <property type="molecule type" value="Genomic_DNA"/>
</dbReference>
<keyword evidence="2" id="KW-0067">ATP-binding</keyword>
<dbReference type="InterPro" id="IPR029787">
    <property type="entry name" value="Nucleotide_cyclase"/>
</dbReference>
<dbReference type="Pfam" id="PF13424">
    <property type="entry name" value="TPR_12"/>
    <property type="match status" value="2"/>
</dbReference>
<sequence length="1204" mass="137744">MKCLRCGFDCLEGMKFCGQCGAALVGAAEQSTDIIQSTLPEAMRSKILAAKIGGERKKVTVVFVDVSGFTSLAEKLDPEEVRELINSLFRELIKVVYKYEGTIDKFIGDCIMALFGAPLVHEDDPVRAVHTALEIMRAVERFNEKQQINLSVHIGINSGTVVVGGVGSNLRMDYTVMGDTVNLASRLMELAKNDEILVSESVQRITEYLFEMERLRPVSVKGKTEKVVPYHVVGIKETPQRKRGIAELSSPLVGRIKEFSLIRSVVERLGRNKAEVISLIGEAGLGKSRIIEEVRRETEGKVVWIGGKCFSYGKTVPFSVFLDQLRSYCKIDELDSGPVARGKLKQQVQRFLKEKIDKYFTYLCLFLSIEVPVELRDRVKHLDPRSLRVEMYASVKALLKEMTKVKPVVLYFEDMHWIDPEALDLILFLLDALKNEQILFLFETRHEQETGFYKIRQALQMIFKKRYTEIRLTPLSTVDVTTLVVNLLSIPGLPSDPLSLILEKSEGNPFYIEEILRSFIDQGVLRQKRETWQFVSDILSFEVPDTIEAVIRSRVDRLVSEPREVLEHAAVIGRSFPYSILFCNTGVKKIEKSIEMLDRTEFITKIDTPEPEFRHILIRDVAYNGLLIKKRREIHKKTAECIEKIFKKKIEDYYEVLAYHYHNGEIYDKSYEYYQKAADQAKELYHNDVAIKCYTRAIEVYTKIHSDADREHMAELYEKRGDVRELKSEYDLAFNDYEYALEYYGDAEQRANIKRKIGKIFFRKAEYATATSCYEDAMKIVKDIPTSIILAEILIDYAWLLSEGKGDYKQSEKRITDAFKKIDEKKSPRVYARGLTNLGHIAFRTGAYDQALKYYKKTMSIMTGLNDKTNIGTMYNNLGLVYFSRGELDAALTHYQKGLDIFQEIDHTMGIAKASLNIGLLYRNKGELDTALEYYQKCLTISEEVGDKNAIGRAFNNIGGIYNSRGEFTTAMEYYQQSLTISEEIGDKNVIGTASHNIGSVYRAWGDVENALKFFTKHLTISEEIDDKMGIGHACIKIGAIYLEKQEFERSRDYLKKAEKILSETGHKIGLSEVYTNLSELYTEQKKYNDAYKFAEKAQFLAKKVGAGSCEIPALRAMGKALSERNYERAKTALEQSIKLAKKERVNWELALSHYELSKILCTRGNIDEAKRHSDEAEKIFENSGAQGWLEKIKTLLDTIDRRK</sequence>
<keyword evidence="1" id="KW-0547">Nucleotide-binding</keyword>
<dbReference type="GO" id="GO:0005737">
    <property type="term" value="C:cytoplasm"/>
    <property type="evidence" value="ECO:0007669"/>
    <property type="project" value="TreeGrafter"/>
</dbReference>
<dbReference type="InterPro" id="IPR027417">
    <property type="entry name" value="P-loop_NTPase"/>
</dbReference>
<evidence type="ECO:0000313" key="6">
    <source>
        <dbReference type="Proteomes" id="UP000051012"/>
    </source>
</evidence>
<dbReference type="SUPFAM" id="SSF48452">
    <property type="entry name" value="TPR-like"/>
    <property type="match status" value="3"/>
</dbReference>
<dbReference type="GO" id="GO:0009190">
    <property type="term" value="P:cyclic nucleotide biosynthetic process"/>
    <property type="evidence" value="ECO:0007669"/>
    <property type="project" value="InterPro"/>
</dbReference>
<dbReference type="InterPro" id="IPR041664">
    <property type="entry name" value="AAA_16"/>
</dbReference>
<dbReference type="GO" id="GO:0004016">
    <property type="term" value="F:adenylate cyclase activity"/>
    <property type="evidence" value="ECO:0007669"/>
    <property type="project" value="TreeGrafter"/>
</dbReference>
<dbReference type="InterPro" id="IPR001054">
    <property type="entry name" value="A/G_cyclase"/>
</dbReference>
<evidence type="ECO:0000256" key="3">
    <source>
        <dbReference type="PROSITE-ProRule" id="PRU00339"/>
    </source>
</evidence>
<dbReference type="InterPro" id="IPR019734">
    <property type="entry name" value="TPR_rpt"/>
</dbReference>
<dbReference type="Gene3D" id="3.30.70.1230">
    <property type="entry name" value="Nucleotide cyclase"/>
    <property type="match status" value="1"/>
</dbReference>